<feature type="domain" description="DUF7745" evidence="2">
    <location>
        <begin position="23"/>
        <end position="408"/>
    </location>
</feature>
<evidence type="ECO:0000313" key="4">
    <source>
        <dbReference type="Proteomes" id="UP000826656"/>
    </source>
</evidence>
<feature type="coiled-coil region" evidence="1">
    <location>
        <begin position="426"/>
        <end position="453"/>
    </location>
</feature>
<dbReference type="EMBL" id="JAIVGD010000023">
    <property type="protein sequence ID" value="KAH0744636.1"/>
    <property type="molecule type" value="Genomic_DNA"/>
</dbReference>
<organism evidence="3 4">
    <name type="scientific">Solanum tuberosum</name>
    <name type="common">Potato</name>
    <dbReference type="NCBI Taxonomy" id="4113"/>
    <lineage>
        <taxon>Eukaryota</taxon>
        <taxon>Viridiplantae</taxon>
        <taxon>Streptophyta</taxon>
        <taxon>Embryophyta</taxon>
        <taxon>Tracheophyta</taxon>
        <taxon>Spermatophyta</taxon>
        <taxon>Magnoliopsida</taxon>
        <taxon>eudicotyledons</taxon>
        <taxon>Gunneridae</taxon>
        <taxon>Pentapetalae</taxon>
        <taxon>asterids</taxon>
        <taxon>lamiids</taxon>
        <taxon>Solanales</taxon>
        <taxon>Solanaceae</taxon>
        <taxon>Solanoideae</taxon>
        <taxon>Solaneae</taxon>
        <taxon>Solanum</taxon>
    </lineage>
</organism>
<dbReference type="InterPro" id="IPR056647">
    <property type="entry name" value="DUF7745"/>
</dbReference>
<keyword evidence="4" id="KW-1185">Reference proteome</keyword>
<name>A0ABQ7UCL8_SOLTU</name>
<dbReference type="Pfam" id="PF24924">
    <property type="entry name" value="DUF7745"/>
    <property type="match status" value="1"/>
</dbReference>
<proteinExistence type="predicted"/>
<protein>
    <recommendedName>
        <fullName evidence="2">DUF7745 domain-containing protein</fullName>
    </recommendedName>
</protein>
<evidence type="ECO:0000256" key="1">
    <source>
        <dbReference type="SAM" id="Coils"/>
    </source>
</evidence>
<comment type="caution">
    <text evidence="3">The sequence shown here is derived from an EMBL/GenBank/DDBJ whole genome shotgun (WGS) entry which is preliminary data.</text>
</comment>
<reference evidence="3 4" key="1">
    <citation type="journal article" date="2021" name="bioRxiv">
        <title>Chromosome-scale and haplotype-resolved genome assembly of a tetraploid potato cultivar.</title>
        <authorList>
            <person name="Sun H."/>
            <person name="Jiao W.-B."/>
            <person name="Krause K."/>
            <person name="Campoy J.A."/>
            <person name="Goel M."/>
            <person name="Folz-Donahue K."/>
            <person name="Kukat C."/>
            <person name="Huettel B."/>
            <person name="Schneeberger K."/>
        </authorList>
    </citation>
    <scope>NUCLEOTIDE SEQUENCE [LARGE SCALE GENOMIC DNA]</scope>
    <source>
        <strain evidence="3">SolTubOtavaFocal</strain>
        <tissue evidence="3">Leaves</tissue>
    </source>
</reference>
<sequence length="529" mass="62345">MDRFPKFDMVVEAPVLLKMWYNDLTVVHKRVLNKYIGALTELLNMVGWPELIEVLTGYWDNEKMVFRFGTMEITPTIEEIRDGIDTVGTGLERRVRKQENILIPNKPTLEDIINWLGLRKDCAFWAEGSSISFMDLYVRFGDASFYVNYNQEFRVTFREWDGIRPLAFTIALLGTMVFPHGPSLSINTRVIMLAHTLFHGHLNQGQVKYYPIAPVILSDMYRALGKCKEGHRYFQGCNLLLQWWIMSHLVKRHGTQELHTLDEHNALKSLNDMLFWADLEKRRTRERWAQIFSELREENIQWMFDRFISKDAIVRGDRQLVLPLPGIRGIRPYAPIRVLRQFGRRQTTPPVAYYRIYVFDIGDDRVPEASEMLREWKRAMRMNKDTIAIDRFNAGYDETYKAWLKRNIQGISFSVPNIYRSVEDKESKALIELREVRREAQEMHEEYLRKQEEDKYALESVTQELESLRSDLGELNLWIGDKKSGMCLEDWEEKGRRSEGYLLMIQYRLQHLMTQNKRSRSDAGPSGTS</sequence>
<evidence type="ECO:0000259" key="2">
    <source>
        <dbReference type="Pfam" id="PF24924"/>
    </source>
</evidence>
<gene>
    <name evidence="3" type="ORF">KY290_032629</name>
</gene>
<dbReference type="PANTHER" id="PTHR48200:SF1">
    <property type="entry name" value="AMINOTRANSFERASE-LIKE PLANT MOBILE DOMAIN-CONTAINING PROTEIN"/>
    <property type="match status" value="1"/>
</dbReference>
<dbReference type="PANTHER" id="PTHR48200">
    <property type="entry name" value="PROTEIN, PUTATIVE-RELATED"/>
    <property type="match status" value="1"/>
</dbReference>
<evidence type="ECO:0000313" key="3">
    <source>
        <dbReference type="EMBL" id="KAH0744636.1"/>
    </source>
</evidence>
<dbReference type="Proteomes" id="UP000826656">
    <property type="component" value="Unassembled WGS sequence"/>
</dbReference>
<keyword evidence="1" id="KW-0175">Coiled coil</keyword>
<accession>A0ABQ7UCL8</accession>